<organism evidence="3 4">
    <name type="scientific">Odynerus spinipes</name>
    <dbReference type="NCBI Taxonomy" id="1348599"/>
    <lineage>
        <taxon>Eukaryota</taxon>
        <taxon>Metazoa</taxon>
        <taxon>Ecdysozoa</taxon>
        <taxon>Arthropoda</taxon>
        <taxon>Hexapoda</taxon>
        <taxon>Insecta</taxon>
        <taxon>Pterygota</taxon>
        <taxon>Neoptera</taxon>
        <taxon>Endopterygota</taxon>
        <taxon>Hymenoptera</taxon>
        <taxon>Apocrita</taxon>
        <taxon>Aculeata</taxon>
        <taxon>Vespoidea</taxon>
        <taxon>Vespidae</taxon>
        <taxon>Eumeninae</taxon>
        <taxon>Odynerus</taxon>
    </lineage>
</organism>
<dbReference type="EMBL" id="JAIFRP010002114">
    <property type="protein sequence ID" value="KAK2577709.1"/>
    <property type="molecule type" value="Genomic_DNA"/>
</dbReference>
<dbReference type="Gene3D" id="3.60.10.10">
    <property type="entry name" value="Endonuclease/exonuclease/phosphatase"/>
    <property type="match status" value="1"/>
</dbReference>
<sequence>MLYRQVHKDVMQKAGWKDIKGAYVHLPTQGRKKLDPRARTCVFVGYSNRTKGYRLWDQVIKDIVHTKHVRFDESKVGYEYINGNTTCCYQFQDKKKKSPVEKEIDLGEQSDDSSEQSEISDEEGETSHSEHDVEPATSEIVGASVAPDTQGKRKAGRPKKVPRNPYGRKGKPQEKVELNFTEIVEPNSLMKALSSPQARAWEDAIEEELGNLERLKTWNFYSTNNRYNMDTTICKGCNTKVVKPVTCATCGTASHSGCIYRTGHPLQNGQFSDCRGHLSSPIVDPQDSRLLSKFRTIFRQELEEILSKSLELFEKKIVEMLDNFKAEIKSEMDDLKVRVACLEDKHASEPLISKIEEEVLAEIAERDRCSRNFLIFNLEEVNSAHASSQIASGSNSGPNDTQLVTDILSQIHPPGITVIRTLRLGAKHINRQRPLKVICNSREDVLTVLRNKKNYKGPATISEDRTPKQRAHLQDLRKELNRLHMAGDMNKTIRYVNAASERYKIIILVETWLCESIENAKLGLNGFNVYRCDRCSISNSKRMGGGVLIAVHESLPSHLLVLPTSPVEQVFVEIHVPFKSVIIGGIYLPPASDPALYVSHCQSVKNLMFSFSANADLIIAGDFNLPNTIWTNDVDDLNAMRYRLNAGKTMSDVLNLISLLILNRSGSSCVLLGNQTQIRLCPLITHH</sequence>
<feature type="region of interest" description="Disordered" evidence="1">
    <location>
        <begin position="105"/>
        <end position="174"/>
    </location>
</feature>
<dbReference type="Pfam" id="PF25597">
    <property type="entry name" value="SH3_retrovirus"/>
    <property type="match status" value="1"/>
</dbReference>
<feature type="compositionally biased region" description="Basic residues" evidence="1">
    <location>
        <begin position="152"/>
        <end position="170"/>
    </location>
</feature>
<dbReference type="InterPro" id="IPR036691">
    <property type="entry name" value="Endo/exonu/phosph_ase_sf"/>
</dbReference>
<evidence type="ECO:0000313" key="4">
    <source>
        <dbReference type="Proteomes" id="UP001258017"/>
    </source>
</evidence>
<dbReference type="SUPFAM" id="SSF56219">
    <property type="entry name" value="DNase I-like"/>
    <property type="match status" value="1"/>
</dbReference>
<proteinExistence type="predicted"/>
<feature type="compositionally biased region" description="Acidic residues" evidence="1">
    <location>
        <begin position="106"/>
        <end position="124"/>
    </location>
</feature>
<accession>A0AAD9RDF1</accession>
<feature type="compositionally biased region" description="Basic and acidic residues" evidence="1">
    <location>
        <begin position="125"/>
        <end position="134"/>
    </location>
</feature>
<evidence type="ECO:0000313" key="3">
    <source>
        <dbReference type="EMBL" id="KAK2577709.1"/>
    </source>
</evidence>
<evidence type="ECO:0000259" key="2">
    <source>
        <dbReference type="Pfam" id="PF25597"/>
    </source>
</evidence>
<reference evidence="3" key="1">
    <citation type="submission" date="2021-08" db="EMBL/GenBank/DDBJ databases">
        <authorList>
            <person name="Misof B."/>
            <person name="Oliver O."/>
            <person name="Podsiadlowski L."/>
            <person name="Donath A."/>
            <person name="Peters R."/>
            <person name="Mayer C."/>
            <person name="Rust J."/>
            <person name="Gunkel S."/>
            <person name="Lesny P."/>
            <person name="Martin S."/>
            <person name="Oeyen J.P."/>
            <person name="Petersen M."/>
            <person name="Panagiotis P."/>
            <person name="Wilbrandt J."/>
            <person name="Tanja T."/>
        </authorList>
    </citation>
    <scope>NUCLEOTIDE SEQUENCE</scope>
    <source>
        <strain evidence="3">GBR_01_08_01A</strain>
        <tissue evidence="3">Thorax + abdomen</tissue>
    </source>
</reference>
<comment type="caution">
    <text evidence="3">The sequence shown here is derived from an EMBL/GenBank/DDBJ whole genome shotgun (WGS) entry which is preliminary data.</text>
</comment>
<dbReference type="InterPro" id="IPR057670">
    <property type="entry name" value="SH3_retrovirus"/>
</dbReference>
<reference evidence="3" key="2">
    <citation type="journal article" date="2023" name="Commun. Biol.">
        <title>Intrasexual cuticular hydrocarbon dimorphism in a wasp sheds light on hydrocarbon biosynthesis genes in Hymenoptera.</title>
        <authorList>
            <person name="Moris V.C."/>
            <person name="Podsiadlowski L."/>
            <person name="Martin S."/>
            <person name="Oeyen J.P."/>
            <person name="Donath A."/>
            <person name="Petersen M."/>
            <person name="Wilbrandt J."/>
            <person name="Misof B."/>
            <person name="Liedtke D."/>
            <person name="Thamm M."/>
            <person name="Scheiner R."/>
            <person name="Schmitt T."/>
            <person name="Niehuis O."/>
        </authorList>
    </citation>
    <scope>NUCLEOTIDE SEQUENCE</scope>
    <source>
        <strain evidence="3">GBR_01_08_01A</strain>
    </source>
</reference>
<dbReference type="AlphaFoldDB" id="A0AAD9RDF1"/>
<gene>
    <name evidence="3" type="ORF">KPH14_007150</name>
</gene>
<protein>
    <recommendedName>
        <fullName evidence="2">Retroviral polymerase SH3-like domain-containing protein</fullName>
    </recommendedName>
</protein>
<keyword evidence="4" id="KW-1185">Reference proteome</keyword>
<name>A0AAD9RDF1_9HYME</name>
<feature type="domain" description="Retroviral polymerase SH3-like" evidence="2">
    <location>
        <begin position="22"/>
        <end position="77"/>
    </location>
</feature>
<dbReference type="Proteomes" id="UP001258017">
    <property type="component" value="Unassembled WGS sequence"/>
</dbReference>
<evidence type="ECO:0000256" key="1">
    <source>
        <dbReference type="SAM" id="MobiDB-lite"/>
    </source>
</evidence>